<organism evidence="1">
    <name type="scientific">Vibrio parahaemolyticus</name>
    <dbReference type="NCBI Taxonomy" id="670"/>
    <lineage>
        <taxon>Bacteria</taxon>
        <taxon>Pseudomonadati</taxon>
        <taxon>Pseudomonadota</taxon>
        <taxon>Gammaproteobacteria</taxon>
        <taxon>Vibrionales</taxon>
        <taxon>Vibrionaceae</taxon>
        <taxon>Vibrio</taxon>
    </lineage>
</organism>
<sequence length="245" mass="28366">MIVIPMAGMSSRFFKAGYKLPKYMLEAHGKSLFEHSLRSFESYFKSELFLFIVKSSFDTPDFVRKQAKMMGIRFFHIVILDKDTRGQAETVALGLEQLDSTGVKFSEAITIFNIDTFRPGFLLPKVSENCDGYLEVFRGSGVNWSFAKPKSKDTTLVEKTTEKNPISDLCSTGLYYFNKKQDYLDAYNNYKSMPEENWEKGELYIAPLYNYMISKGQSIHYHEVDQNDVIFCGTPEEYMEFLRLK</sequence>
<evidence type="ECO:0008006" key="2">
    <source>
        <dbReference type="Google" id="ProtNLM"/>
    </source>
</evidence>
<dbReference type="AlphaFoldDB" id="A0A7M1W082"/>
<evidence type="ECO:0000313" key="1">
    <source>
        <dbReference type="EMBL" id="QOS20075.1"/>
    </source>
</evidence>
<dbReference type="RefSeq" id="WP_025507311.1">
    <property type="nucleotide sequence ID" value="NZ_JAHRDB010000008.1"/>
</dbReference>
<dbReference type="InterPro" id="IPR029044">
    <property type="entry name" value="Nucleotide-diphossugar_trans"/>
</dbReference>
<protein>
    <recommendedName>
        <fullName evidence="2">Capsular biosynthesis protein</fullName>
    </recommendedName>
</protein>
<accession>A0A7M1W082</accession>
<proteinExistence type="predicted"/>
<dbReference type="PIRSF" id="PIRSF028162">
    <property type="entry name" value="BcbE_prd"/>
    <property type="match status" value="1"/>
</dbReference>
<dbReference type="CDD" id="cd04183">
    <property type="entry name" value="GT2_BcE_like"/>
    <property type="match status" value="1"/>
</dbReference>
<name>A0A7M1W082_VIBPH</name>
<reference evidence="1" key="1">
    <citation type="submission" date="2020-08" db="EMBL/GenBank/DDBJ databases">
        <title>Genetic structure, function and evolution of capsule biosynthesis loci in Vibrio parahaemolyticus.</title>
        <authorList>
            <person name="Li L."/>
            <person name="Bian S."/>
        </authorList>
    </citation>
    <scope>NUCLEOTIDE SEQUENCE</scope>
    <source>
        <strain evidence="1">VP200</strain>
    </source>
</reference>
<dbReference type="SUPFAM" id="SSF53448">
    <property type="entry name" value="Nucleotide-diphospho-sugar transferases"/>
    <property type="match status" value="1"/>
</dbReference>
<gene>
    <name evidence="1" type="ORF">VP200_00011</name>
</gene>
<dbReference type="Gene3D" id="3.90.550.10">
    <property type="entry name" value="Spore Coat Polysaccharide Biosynthesis Protein SpsA, Chain A"/>
    <property type="match status" value="1"/>
</dbReference>
<dbReference type="InterPro" id="IPR016873">
    <property type="entry name" value="Caps_polysacc_synth_BcbE_prd"/>
</dbReference>
<dbReference type="EMBL" id="MT898150">
    <property type="protein sequence ID" value="QOS20075.1"/>
    <property type="molecule type" value="Genomic_DNA"/>
</dbReference>